<gene>
    <name evidence="2" type="ORF">SPRG_12954</name>
</gene>
<keyword evidence="1" id="KW-1133">Transmembrane helix</keyword>
<dbReference type="EMBL" id="KK583307">
    <property type="protein sequence ID" value="KDO20598.1"/>
    <property type="molecule type" value="Genomic_DNA"/>
</dbReference>
<dbReference type="GeneID" id="24134868"/>
<protein>
    <submittedName>
        <fullName evidence="2">Uncharacterized protein</fullName>
    </submittedName>
</protein>
<keyword evidence="1" id="KW-0812">Transmembrane</keyword>
<dbReference type="AlphaFoldDB" id="A0A067BQR5"/>
<dbReference type="Proteomes" id="UP000030745">
    <property type="component" value="Unassembled WGS sequence"/>
</dbReference>
<evidence type="ECO:0000256" key="1">
    <source>
        <dbReference type="SAM" id="Phobius"/>
    </source>
</evidence>
<dbReference type="KEGG" id="spar:SPRG_12954"/>
<reference evidence="2 3" key="1">
    <citation type="journal article" date="2013" name="PLoS Genet.">
        <title>Distinctive expansion of potential virulence genes in the genome of the oomycete fish pathogen Saprolegnia parasitica.</title>
        <authorList>
            <person name="Jiang R.H."/>
            <person name="de Bruijn I."/>
            <person name="Haas B.J."/>
            <person name="Belmonte R."/>
            <person name="Lobach L."/>
            <person name="Christie J."/>
            <person name="van den Ackerveken G."/>
            <person name="Bottin A."/>
            <person name="Bulone V."/>
            <person name="Diaz-Moreno S.M."/>
            <person name="Dumas B."/>
            <person name="Fan L."/>
            <person name="Gaulin E."/>
            <person name="Govers F."/>
            <person name="Grenville-Briggs L.J."/>
            <person name="Horner N.R."/>
            <person name="Levin J.Z."/>
            <person name="Mammella M."/>
            <person name="Meijer H.J."/>
            <person name="Morris P."/>
            <person name="Nusbaum C."/>
            <person name="Oome S."/>
            <person name="Phillips A.J."/>
            <person name="van Rooyen D."/>
            <person name="Rzeszutek E."/>
            <person name="Saraiva M."/>
            <person name="Secombes C.J."/>
            <person name="Seidl M.F."/>
            <person name="Snel B."/>
            <person name="Stassen J.H."/>
            <person name="Sykes S."/>
            <person name="Tripathy S."/>
            <person name="van den Berg H."/>
            <person name="Vega-Arreguin J.C."/>
            <person name="Wawra S."/>
            <person name="Young S.K."/>
            <person name="Zeng Q."/>
            <person name="Dieguez-Uribeondo J."/>
            <person name="Russ C."/>
            <person name="Tyler B.M."/>
            <person name="van West P."/>
        </authorList>
    </citation>
    <scope>NUCLEOTIDE SEQUENCE [LARGE SCALE GENOMIC DNA]</scope>
    <source>
        <strain evidence="2 3">CBS 223.65</strain>
    </source>
</reference>
<evidence type="ECO:0000313" key="2">
    <source>
        <dbReference type="EMBL" id="KDO20598.1"/>
    </source>
</evidence>
<feature type="transmembrane region" description="Helical" evidence="1">
    <location>
        <begin position="30"/>
        <end position="49"/>
    </location>
</feature>
<keyword evidence="3" id="KW-1185">Reference proteome</keyword>
<accession>A0A067BQR5</accession>
<organism evidence="2 3">
    <name type="scientific">Saprolegnia parasitica (strain CBS 223.65)</name>
    <dbReference type="NCBI Taxonomy" id="695850"/>
    <lineage>
        <taxon>Eukaryota</taxon>
        <taxon>Sar</taxon>
        <taxon>Stramenopiles</taxon>
        <taxon>Oomycota</taxon>
        <taxon>Saprolegniomycetes</taxon>
        <taxon>Saprolegniales</taxon>
        <taxon>Saprolegniaceae</taxon>
        <taxon>Saprolegnia</taxon>
    </lineage>
</organism>
<keyword evidence="1" id="KW-0472">Membrane</keyword>
<sequence length="153" mass="16648">MDSQLVTSMSEVDDFRVEKQAPRRWHRKRILGLLGALVLVGSVIGIVAASTSSSSDAKTVSTSATNLGMAICYDTYQADKIDAHFTTIATRFSAVRSFQTWLPNNDNVIDAAARHNLFVYPGIWLRGADYARDVQAAIDARSRTSAPSSAPRA</sequence>
<proteinExistence type="predicted"/>
<dbReference type="OrthoDB" id="77201at2759"/>
<dbReference type="RefSeq" id="XP_012208654.1">
    <property type="nucleotide sequence ID" value="XM_012353264.1"/>
</dbReference>
<name>A0A067BQR5_SAPPC</name>
<dbReference type="VEuPathDB" id="FungiDB:SPRG_12954"/>
<evidence type="ECO:0000313" key="3">
    <source>
        <dbReference type="Proteomes" id="UP000030745"/>
    </source>
</evidence>